<evidence type="ECO:0008006" key="4">
    <source>
        <dbReference type="Google" id="ProtNLM"/>
    </source>
</evidence>
<comment type="caution">
    <text evidence="2">The sequence shown here is derived from an EMBL/GenBank/DDBJ whole genome shotgun (WGS) entry which is preliminary data.</text>
</comment>
<accession>A0A7J8YSR7</accession>
<keyword evidence="3" id="KW-1185">Reference proteome</keyword>
<feature type="region of interest" description="Disordered" evidence="1">
    <location>
        <begin position="1"/>
        <end position="29"/>
    </location>
</feature>
<sequence>MVNSRNGEFVDDRVDRDDDELIGSSDASSSMNGVVDTFSVGSGTTSGQNGEVRNEIGLTERLTDIFVEENDGDLLLQQSDREDRVLQWLQALDMQVIGACRTDERLKPLLKVNVSNGVAEDRLLAHLSQHFEPSEVGMLARCFCIPLVSIRVGKINKQGTCFQPTAARGNLSLTLLPTSDLRLSFVGDDGQTERLFTLSDETQCAAVSVNEIPADSSGRSFLVKLPDGKDFYYWCSERSKLLGVELLSKMKDLIKRKPSIAELTGISESRLGCFATQLRAYLLGSSVNPQASCSSSPSPSTTHDAIVVHNGQSSSATSKSLRSRHSSSQASKVNALYQGSLSPKSSSFKEGLIRNSSFPRSTTRDKLRRRGDNLPLAESLTVALPIINDSSNCNQAGTNNLLDSKSCSLTPNFLESLGKLAAPTPSGVSQVSSAGPPLFSPYYCWCPPGSSTLQCSATSELPASSISSFKLPPLSSMLPTNGSSSSLKPTLPLGLTDVPSLDFPAFLPEPLVRLPLASSQQIPTFTPLICDPIVHIPVIDVCSSGQGYLVSAGPTISSSIPPLHPNLVNPLLPDTTDSVVEKGARETLRLLISGSTQSNPPLIDVLPAVDKKGILVTGSRGLYCGTRDISAIASGIATVSFATLSSTSMSDSFIKHPDPKQVGSSDSEGSCSSSDAKLLDSERS</sequence>
<feature type="compositionally biased region" description="Polar residues" evidence="1">
    <location>
        <begin position="337"/>
        <end position="361"/>
    </location>
</feature>
<dbReference type="Proteomes" id="UP000593577">
    <property type="component" value="Unassembled WGS sequence"/>
</dbReference>
<organism evidence="2 3">
    <name type="scientific">Gossypium aridum</name>
    <name type="common">American cotton</name>
    <name type="synonym">Erioxylum aridum</name>
    <dbReference type="NCBI Taxonomy" id="34290"/>
    <lineage>
        <taxon>Eukaryota</taxon>
        <taxon>Viridiplantae</taxon>
        <taxon>Streptophyta</taxon>
        <taxon>Embryophyta</taxon>
        <taxon>Tracheophyta</taxon>
        <taxon>Spermatophyta</taxon>
        <taxon>Magnoliopsida</taxon>
        <taxon>eudicotyledons</taxon>
        <taxon>Gunneridae</taxon>
        <taxon>Pentapetalae</taxon>
        <taxon>rosids</taxon>
        <taxon>malvids</taxon>
        <taxon>Malvales</taxon>
        <taxon>Malvaceae</taxon>
        <taxon>Malvoideae</taxon>
        <taxon>Gossypium</taxon>
    </lineage>
</organism>
<dbReference type="PANTHER" id="PTHR36741">
    <property type="entry name" value="OS07G0100500 PROTEIN"/>
    <property type="match status" value="1"/>
</dbReference>
<dbReference type="AlphaFoldDB" id="A0A7J8YSR7"/>
<dbReference type="EMBL" id="JABFAA010352703">
    <property type="protein sequence ID" value="MBA0702626.1"/>
    <property type="molecule type" value="Genomic_DNA"/>
</dbReference>
<reference evidence="2 3" key="1">
    <citation type="journal article" date="2019" name="Genome Biol. Evol.">
        <title>Insights into the evolution of the New World diploid cottons (Gossypium, subgenus Houzingenia) based on genome sequencing.</title>
        <authorList>
            <person name="Grover C.E."/>
            <person name="Arick M.A. 2nd"/>
            <person name="Thrash A."/>
            <person name="Conover J.L."/>
            <person name="Sanders W.S."/>
            <person name="Peterson D.G."/>
            <person name="Frelichowski J.E."/>
            <person name="Scheffler J.A."/>
            <person name="Scheffler B.E."/>
            <person name="Wendel J.F."/>
        </authorList>
    </citation>
    <scope>NUCLEOTIDE SEQUENCE [LARGE SCALE GENOMIC DNA]</scope>
    <source>
        <strain evidence="2">185</strain>
        <tissue evidence="2">Leaf</tissue>
    </source>
</reference>
<feature type="region of interest" description="Disordered" evidence="1">
    <location>
        <begin position="652"/>
        <end position="684"/>
    </location>
</feature>
<gene>
    <name evidence="2" type="ORF">Goari_024861</name>
</gene>
<name>A0A7J8YSR7_GOSAI</name>
<feature type="compositionally biased region" description="Low complexity" evidence="1">
    <location>
        <begin position="312"/>
        <end position="332"/>
    </location>
</feature>
<evidence type="ECO:0000313" key="3">
    <source>
        <dbReference type="Proteomes" id="UP000593577"/>
    </source>
</evidence>
<proteinExistence type="predicted"/>
<feature type="compositionally biased region" description="Low complexity" evidence="1">
    <location>
        <begin position="663"/>
        <end position="675"/>
    </location>
</feature>
<evidence type="ECO:0000313" key="2">
    <source>
        <dbReference type="EMBL" id="MBA0702626.1"/>
    </source>
</evidence>
<feature type="region of interest" description="Disordered" evidence="1">
    <location>
        <begin position="312"/>
        <end position="367"/>
    </location>
</feature>
<evidence type="ECO:0000256" key="1">
    <source>
        <dbReference type="SAM" id="MobiDB-lite"/>
    </source>
</evidence>
<dbReference type="PANTHER" id="PTHR36741:SF1">
    <property type="entry name" value="OS07G0100500 PROTEIN"/>
    <property type="match status" value="1"/>
</dbReference>
<protein>
    <recommendedName>
        <fullName evidence="4">RNI-like superfamily protein</fullName>
    </recommendedName>
</protein>